<protein>
    <submittedName>
        <fullName evidence="1">Uncharacterized protein</fullName>
    </submittedName>
</protein>
<dbReference type="RefSeq" id="WP_057930398.1">
    <property type="nucleotide sequence ID" value="NZ_LMZQ01000001.1"/>
</dbReference>
<evidence type="ECO:0000313" key="1">
    <source>
        <dbReference type="EMBL" id="KRT17769.1"/>
    </source>
</evidence>
<dbReference type="Proteomes" id="UP000051950">
    <property type="component" value="Unassembled WGS sequence"/>
</dbReference>
<sequence length="111" mass="12226">MLKKINIGLVALVLGFGLTFLNSAFKSADKNARFTRQWNFIGTTLSEDLDGTKYSQSVSPPTACDSGSDLPCYLNTPDNIDTQAKLTVYIHDTYGTSEENVRDMAPKQRAD</sequence>
<proteinExistence type="predicted"/>
<accession>A0A0T5VVV2</accession>
<dbReference type="AlphaFoldDB" id="A0A0T5VVV2"/>
<reference evidence="1 2" key="1">
    <citation type="submission" date="2015-11" db="EMBL/GenBank/DDBJ databases">
        <title>Sequence of Pedobacter ginsenosidimutans.</title>
        <authorList>
            <person name="Carson E."/>
            <person name="Keyser V."/>
            <person name="Newman J."/>
            <person name="Miller J."/>
        </authorList>
    </citation>
    <scope>NUCLEOTIDE SEQUENCE [LARGE SCALE GENOMIC DNA]</scope>
    <source>
        <strain evidence="1 2">KACC 14530</strain>
    </source>
</reference>
<evidence type="ECO:0000313" key="2">
    <source>
        <dbReference type="Proteomes" id="UP000051950"/>
    </source>
</evidence>
<name>A0A0T5VVV2_9SPHI</name>
<gene>
    <name evidence="1" type="ORF">ASU31_00275</name>
</gene>
<dbReference type="EMBL" id="LMZQ01000001">
    <property type="protein sequence ID" value="KRT17769.1"/>
    <property type="molecule type" value="Genomic_DNA"/>
</dbReference>
<dbReference type="OrthoDB" id="772829at2"/>
<organism evidence="1 2">
    <name type="scientific">Pedobacter ginsenosidimutans</name>
    <dbReference type="NCBI Taxonomy" id="687842"/>
    <lineage>
        <taxon>Bacteria</taxon>
        <taxon>Pseudomonadati</taxon>
        <taxon>Bacteroidota</taxon>
        <taxon>Sphingobacteriia</taxon>
        <taxon>Sphingobacteriales</taxon>
        <taxon>Sphingobacteriaceae</taxon>
        <taxon>Pedobacter</taxon>
    </lineage>
</organism>
<comment type="caution">
    <text evidence="1">The sequence shown here is derived from an EMBL/GenBank/DDBJ whole genome shotgun (WGS) entry which is preliminary data.</text>
</comment>
<keyword evidence="2" id="KW-1185">Reference proteome</keyword>